<evidence type="ECO:0000259" key="2">
    <source>
        <dbReference type="PROSITE" id="PS50943"/>
    </source>
</evidence>
<protein>
    <recommendedName>
        <fullName evidence="2">HTH cro/C1-type domain-containing protein</fullName>
    </recommendedName>
</protein>
<dbReference type="KEGG" id="fse:DI487_02760"/>
<evidence type="ECO:0000313" key="4">
    <source>
        <dbReference type="Proteomes" id="UP000245429"/>
    </source>
</evidence>
<dbReference type="InterPro" id="IPR010982">
    <property type="entry name" value="Lambda_DNA-bd_dom_sf"/>
</dbReference>
<dbReference type="Gene3D" id="1.10.260.40">
    <property type="entry name" value="lambda repressor-like DNA-binding domains"/>
    <property type="match status" value="1"/>
</dbReference>
<sequence length="120" mass="13838">MTNHIPENISYLVNRMNCSQNEFGAMFGLNNGAINSYVVKKALPKIETIQKICTYFEISIDDFINKPMGEMFPKNVVQEPKDDYKRESEIIELLKQSLQDKDKIIASLERELAAYRSNSK</sequence>
<keyword evidence="4" id="KW-1185">Reference proteome</keyword>
<reference evidence="3 4" key="1">
    <citation type="submission" date="2018-05" db="EMBL/GenBank/DDBJ databases">
        <title>Flavobacterium sp. MEBiC07310.</title>
        <authorList>
            <person name="Baek K."/>
        </authorList>
    </citation>
    <scope>NUCLEOTIDE SEQUENCE [LARGE SCALE GENOMIC DNA]</scope>
    <source>
        <strain evidence="3 4">MEBiC07310</strain>
    </source>
</reference>
<evidence type="ECO:0000313" key="3">
    <source>
        <dbReference type="EMBL" id="AWM12894.1"/>
    </source>
</evidence>
<organism evidence="3 4">
    <name type="scientific">Flavobacterium sediminis</name>
    <dbReference type="NCBI Taxonomy" id="2201181"/>
    <lineage>
        <taxon>Bacteria</taxon>
        <taxon>Pseudomonadati</taxon>
        <taxon>Bacteroidota</taxon>
        <taxon>Flavobacteriia</taxon>
        <taxon>Flavobacteriales</taxon>
        <taxon>Flavobacteriaceae</taxon>
        <taxon>Flavobacterium</taxon>
    </lineage>
</organism>
<dbReference type="GO" id="GO:0003677">
    <property type="term" value="F:DNA binding"/>
    <property type="evidence" value="ECO:0007669"/>
    <property type="project" value="InterPro"/>
</dbReference>
<dbReference type="AlphaFoldDB" id="A0A2U8QST5"/>
<dbReference type="CDD" id="cd00093">
    <property type="entry name" value="HTH_XRE"/>
    <property type="match status" value="1"/>
</dbReference>
<dbReference type="SMART" id="SM00530">
    <property type="entry name" value="HTH_XRE"/>
    <property type="match status" value="1"/>
</dbReference>
<evidence type="ECO:0000256" key="1">
    <source>
        <dbReference type="SAM" id="Coils"/>
    </source>
</evidence>
<dbReference type="InterPro" id="IPR001387">
    <property type="entry name" value="Cro/C1-type_HTH"/>
</dbReference>
<accession>A0A2U8QST5</accession>
<proteinExistence type="predicted"/>
<feature type="coiled-coil region" evidence="1">
    <location>
        <begin position="81"/>
        <end position="118"/>
    </location>
</feature>
<dbReference type="PROSITE" id="PS50943">
    <property type="entry name" value="HTH_CROC1"/>
    <property type="match status" value="1"/>
</dbReference>
<gene>
    <name evidence="3" type="ORF">DI487_02760</name>
</gene>
<keyword evidence="1" id="KW-0175">Coiled coil</keyword>
<dbReference type="RefSeq" id="WP_109568302.1">
    <property type="nucleotide sequence ID" value="NZ_CP029463.1"/>
</dbReference>
<dbReference type="Pfam" id="PF01381">
    <property type="entry name" value="HTH_3"/>
    <property type="match status" value="1"/>
</dbReference>
<dbReference type="Proteomes" id="UP000245429">
    <property type="component" value="Chromosome"/>
</dbReference>
<dbReference type="EMBL" id="CP029463">
    <property type="protein sequence ID" value="AWM12894.1"/>
    <property type="molecule type" value="Genomic_DNA"/>
</dbReference>
<dbReference type="SUPFAM" id="SSF47413">
    <property type="entry name" value="lambda repressor-like DNA-binding domains"/>
    <property type="match status" value="1"/>
</dbReference>
<feature type="domain" description="HTH cro/C1-type" evidence="2">
    <location>
        <begin position="9"/>
        <end position="63"/>
    </location>
</feature>
<name>A0A2U8QST5_9FLAO</name>
<dbReference type="OrthoDB" id="1162756at2"/>